<dbReference type="PANTHER" id="PTHR15364">
    <property type="entry name" value="2'-DEOXYNUCLEOSIDE 5'-PHOSPHATE N-HYDROLASE 1"/>
    <property type="match status" value="1"/>
</dbReference>
<dbReference type="Pfam" id="PF05014">
    <property type="entry name" value="Nuc_deoxyrib_tr"/>
    <property type="match status" value="1"/>
</dbReference>
<organism evidence="1 2">
    <name type="scientific">Marinobacterium aestuarii</name>
    <dbReference type="NCBI Taxonomy" id="1821621"/>
    <lineage>
        <taxon>Bacteria</taxon>
        <taxon>Pseudomonadati</taxon>
        <taxon>Pseudomonadota</taxon>
        <taxon>Gammaproteobacteria</taxon>
        <taxon>Oceanospirillales</taxon>
        <taxon>Oceanospirillaceae</taxon>
        <taxon>Marinobacterium</taxon>
    </lineage>
</organism>
<dbReference type="InterPro" id="IPR051239">
    <property type="entry name" value="2'-dNMP_N-hydrolase"/>
</dbReference>
<evidence type="ECO:0000313" key="2">
    <source>
        <dbReference type="Proteomes" id="UP000078070"/>
    </source>
</evidence>
<dbReference type="AlphaFoldDB" id="A0A1A9F443"/>
<dbReference type="PANTHER" id="PTHR15364:SF0">
    <property type="entry name" value="2'-DEOXYNUCLEOSIDE 5'-PHOSPHATE N-HYDROLASE 1"/>
    <property type="match status" value="1"/>
</dbReference>
<dbReference type="KEGG" id="mars:A8C75_20015"/>
<dbReference type="EMBL" id="CP015839">
    <property type="protein sequence ID" value="ANG64529.1"/>
    <property type="molecule type" value="Genomic_DNA"/>
</dbReference>
<reference evidence="2" key="1">
    <citation type="submission" date="2016-05" db="EMBL/GenBank/DDBJ databases">
        <authorList>
            <person name="Baek K."/>
            <person name="Yang S.-J."/>
        </authorList>
    </citation>
    <scope>NUCLEOTIDE SEQUENCE [LARGE SCALE GENOMIC DNA]</scope>
    <source>
        <strain evidence="2">ST58-10</strain>
    </source>
</reference>
<dbReference type="SUPFAM" id="SSF52309">
    <property type="entry name" value="N-(deoxy)ribosyltransferase-like"/>
    <property type="match status" value="1"/>
</dbReference>
<protein>
    <recommendedName>
        <fullName evidence="3">Nucleoside 2-deoxyribosyltransferase</fullName>
    </recommendedName>
</protein>
<dbReference type="GO" id="GO:0009159">
    <property type="term" value="P:deoxyribonucleoside monophosphate catabolic process"/>
    <property type="evidence" value="ECO:0007669"/>
    <property type="project" value="TreeGrafter"/>
</dbReference>
<keyword evidence="2" id="KW-1185">Reference proteome</keyword>
<dbReference type="RefSeq" id="WP_067386131.1">
    <property type="nucleotide sequence ID" value="NZ_CP015839.1"/>
</dbReference>
<dbReference type="OrthoDB" id="9795789at2"/>
<evidence type="ECO:0008006" key="3">
    <source>
        <dbReference type="Google" id="ProtNLM"/>
    </source>
</evidence>
<dbReference type="STRING" id="1821621.A8C75_20015"/>
<evidence type="ECO:0000313" key="1">
    <source>
        <dbReference type="EMBL" id="ANG64529.1"/>
    </source>
</evidence>
<accession>A0A1A9F443</accession>
<dbReference type="InterPro" id="IPR007710">
    <property type="entry name" value="Nucleoside_deoxyribTrfase"/>
</dbReference>
<proteinExistence type="predicted"/>
<reference evidence="1 2" key="2">
    <citation type="journal article" date="2018" name="Int. J. Syst. Evol. Microbiol.">
        <title>Marinobacterium aestuarii sp. nov., a benzene-degrading marine bacterium isolated from estuary sediment.</title>
        <authorList>
            <person name="Bae S.S."/>
            <person name="Jung J."/>
            <person name="Chung D."/>
            <person name="Baek K."/>
        </authorList>
    </citation>
    <scope>NUCLEOTIDE SEQUENCE [LARGE SCALE GENOMIC DNA]</scope>
    <source>
        <strain evidence="1 2">ST58-10</strain>
    </source>
</reference>
<dbReference type="Proteomes" id="UP000078070">
    <property type="component" value="Chromosome"/>
</dbReference>
<dbReference type="GO" id="GO:0070694">
    <property type="term" value="F:5-hydroxymethyl-dUMP N-hydrolase activity"/>
    <property type="evidence" value="ECO:0007669"/>
    <property type="project" value="TreeGrafter"/>
</dbReference>
<name>A0A1A9F443_9GAMM</name>
<dbReference type="Gene3D" id="3.40.50.450">
    <property type="match status" value="1"/>
</dbReference>
<gene>
    <name evidence="1" type="ORF">A8C75_20015</name>
</gene>
<sequence>MPVRKIYIAGPDVFWPNALEAGAAKVELCARYGFEGLFPLDSALQLDGLAPREAGMAIYRANISLMRQADLLAANMTPFRGPSLDAGTAFELGFMTGLGKPVWGYSLDGRLYADRVTPGDSATDTDTDGMTIERFDMADNLMLIGAIAASGAELLARQATPELEQHLHLFEQLLQRIAKGC</sequence>